<feature type="compositionally biased region" description="Polar residues" evidence="10">
    <location>
        <begin position="362"/>
        <end position="375"/>
    </location>
</feature>
<dbReference type="EC" id="2.7.11.1" evidence="1"/>
<name>A0A6P4YVD2_BRABE</name>
<keyword evidence="4 9" id="KW-0547">Nucleotide-binding</keyword>
<dbReference type="GO" id="GO:0000226">
    <property type="term" value="P:microtubule cytoskeleton organization"/>
    <property type="evidence" value="ECO:0007669"/>
    <property type="project" value="TreeGrafter"/>
</dbReference>
<evidence type="ECO:0000256" key="5">
    <source>
        <dbReference type="ARBA" id="ARBA00022777"/>
    </source>
</evidence>
<proteinExistence type="predicted"/>
<keyword evidence="2" id="KW-0723">Serine/threonine-protein kinase</keyword>
<reference evidence="13" key="1">
    <citation type="submission" date="2025-08" db="UniProtKB">
        <authorList>
            <consortium name="RefSeq"/>
        </authorList>
    </citation>
    <scope>IDENTIFICATION</scope>
    <source>
        <tissue evidence="13">Gonad</tissue>
    </source>
</reference>
<evidence type="ECO:0000256" key="7">
    <source>
        <dbReference type="ARBA" id="ARBA00047899"/>
    </source>
</evidence>
<dbReference type="KEGG" id="bbel:109476751"/>
<dbReference type="GO" id="GO:0050321">
    <property type="term" value="F:tau-protein kinase activity"/>
    <property type="evidence" value="ECO:0007669"/>
    <property type="project" value="TreeGrafter"/>
</dbReference>
<dbReference type="PANTHER" id="PTHR24346:SF93">
    <property type="entry name" value="NUAK FAMILY SNF1-LIKE KINASE 1"/>
    <property type="match status" value="1"/>
</dbReference>
<dbReference type="PROSITE" id="PS00107">
    <property type="entry name" value="PROTEIN_KINASE_ATP"/>
    <property type="match status" value="1"/>
</dbReference>
<dbReference type="InterPro" id="IPR008271">
    <property type="entry name" value="Ser/Thr_kinase_AS"/>
</dbReference>
<dbReference type="Proteomes" id="UP000515135">
    <property type="component" value="Unplaced"/>
</dbReference>
<gene>
    <name evidence="13" type="primary">LOC109476751</name>
</gene>
<evidence type="ECO:0000259" key="11">
    <source>
        <dbReference type="PROSITE" id="PS50011"/>
    </source>
</evidence>
<dbReference type="SMART" id="SM00220">
    <property type="entry name" value="S_TKc"/>
    <property type="match status" value="1"/>
</dbReference>
<evidence type="ECO:0000313" key="13">
    <source>
        <dbReference type="RefSeq" id="XP_019633320.1"/>
    </source>
</evidence>
<dbReference type="AlphaFoldDB" id="A0A6P4YVD2"/>
<evidence type="ECO:0000256" key="9">
    <source>
        <dbReference type="PROSITE-ProRule" id="PRU10141"/>
    </source>
</evidence>
<evidence type="ECO:0000256" key="2">
    <source>
        <dbReference type="ARBA" id="ARBA00022527"/>
    </source>
</evidence>
<dbReference type="FunFam" id="3.30.200.20:FF:000042">
    <property type="entry name" value="Aurora kinase A"/>
    <property type="match status" value="1"/>
</dbReference>
<keyword evidence="3" id="KW-0808">Transferase</keyword>
<feature type="binding site" evidence="9">
    <location>
        <position position="51"/>
    </location>
    <ligand>
        <name>ATP</name>
        <dbReference type="ChEBI" id="CHEBI:30616"/>
    </ligand>
</feature>
<comment type="catalytic activity">
    <reaction evidence="7">
        <text>L-threonyl-[protein] + ATP = O-phospho-L-threonyl-[protein] + ADP + H(+)</text>
        <dbReference type="Rhea" id="RHEA:46608"/>
        <dbReference type="Rhea" id="RHEA-COMP:11060"/>
        <dbReference type="Rhea" id="RHEA-COMP:11605"/>
        <dbReference type="ChEBI" id="CHEBI:15378"/>
        <dbReference type="ChEBI" id="CHEBI:30013"/>
        <dbReference type="ChEBI" id="CHEBI:30616"/>
        <dbReference type="ChEBI" id="CHEBI:61977"/>
        <dbReference type="ChEBI" id="CHEBI:456216"/>
        <dbReference type="EC" id="2.7.11.1"/>
    </reaction>
</comment>
<dbReference type="GO" id="GO:0035556">
    <property type="term" value="P:intracellular signal transduction"/>
    <property type="evidence" value="ECO:0007669"/>
    <property type="project" value="TreeGrafter"/>
</dbReference>
<dbReference type="OrthoDB" id="193931at2759"/>
<dbReference type="GO" id="GO:0005524">
    <property type="term" value="F:ATP binding"/>
    <property type="evidence" value="ECO:0007669"/>
    <property type="project" value="UniProtKB-UniRule"/>
</dbReference>
<comment type="catalytic activity">
    <reaction evidence="8">
        <text>L-seryl-[protein] + ATP = O-phospho-L-seryl-[protein] + ADP + H(+)</text>
        <dbReference type="Rhea" id="RHEA:17989"/>
        <dbReference type="Rhea" id="RHEA-COMP:9863"/>
        <dbReference type="Rhea" id="RHEA-COMP:11604"/>
        <dbReference type="ChEBI" id="CHEBI:15378"/>
        <dbReference type="ChEBI" id="CHEBI:29999"/>
        <dbReference type="ChEBI" id="CHEBI:30616"/>
        <dbReference type="ChEBI" id="CHEBI:83421"/>
        <dbReference type="ChEBI" id="CHEBI:456216"/>
        <dbReference type="EC" id="2.7.11.1"/>
    </reaction>
</comment>
<organism evidence="12 13">
    <name type="scientific">Branchiostoma belcheri</name>
    <name type="common">Amphioxus</name>
    <dbReference type="NCBI Taxonomy" id="7741"/>
    <lineage>
        <taxon>Eukaryota</taxon>
        <taxon>Metazoa</taxon>
        <taxon>Chordata</taxon>
        <taxon>Cephalochordata</taxon>
        <taxon>Leptocardii</taxon>
        <taxon>Amphioxiformes</taxon>
        <taxon>Branchiostomatidae</taxon>
        <taxon>Branchiostoma</taxon>
    </lineage>
</organism>
<evidence type="ECO:0000256" key="8">
    <source>
        <dbReference type="ARBA" id="ARBA00048679"/>
    </source>
</evidence>
<dbReference type="SUPFAM" id="SSF56112">
    <property type="entry name" value="Protein kinase-like (PK-like)"/>
    <property type="match status" value="1"/>
</dbReference>
<dbReference type="GeneID" id="109476751"/>
<evidence type="ECO:0000256" key="1">
    <source>
        <dbReference type="ARBA" id="ARBA00012513"/>
    </source>
</evidence>
<keyword evidence="5" id="KW-0418">Kinase</keyword>
<feature type="domain" description="Protein kinase" evidence="11">
    <location>
        <begin position="18"/>
        <end position="269"/>
    </location>
</feature>
<dbReference type="Pfam" id="PF00069">
    <property type="entry name" value="Pkinase"/>
    <property type="match status" value="1"/>
</dbReference>
<evidence type="ECO:0000256" key="3">
    <source>
        <dbReference type="ARBA" id="ARBA00022679"/>
    </source>
</evidence>
<dbReference type="GO" id="GO:0005737">
    <property type="term" value="C:cytoplasm"/>
    <property type="evidence" value="ECO:0007669"/>
    <property type="project" value="TreeGrafter"/>
</dbReference>
<dbReference type="RefSeq" id="XP_019633320.1">
    <property type="nucleotide sequence ID" value="XM_019777761.1"/>
</dbReference>
<feature type="region of interest" description="Disordered" evidence="10">
    <location>
        <begin position="336"/>
        <end position="445"/>
    </location>
</feature>
<evidence type="ECO:0000256" key="10">
    <source>
        <dbReference type="SAM" id="MobiDB-lite"/>
    </source>
</evidence>
<keyword evidence="12" id="KW-1185">Reference proteome</keyword>
<accession>A0A6P4YVD2</accession>
<dbReference type="Gene3D" id="1.10.510.10">
    <property type="entry name" value="Transferase(Phosphotransferase) domain 1"/>
    <property type="match status" value="1"/>
</dbReference>
<evidence type="ECO:0000256" key="4">
    <source>
        <dbReference type="ARBA" id="ARBA00022741"/>
    </source>
</evidence>
<keyword evidence="6 9" id="KW-0067">ATP-binding</keyword>
<dbReference type="FunFam" id="1.10.510.10:FF:001698">
    <property type="entry name" value="NUAK family, SNF1-like kinase, 1b"/>
    <property type="match status" value="1"/>
</dbReference>
<evidence type="ECO:0000313" key="12">
    <source>
        <dbReference type="Proteomes" id="UP000515135"/>
    </source>
</evidence>
<dbReference type="PANTHER" id="PTHR24346">
    <property type="entry name" value="MAP/MICROTUBULE AFFINITY-REGULATING KINASE"/>
    <property type="match status" value="1"/>
</dbReference>
<dbReference type="PROSITE" id="PS50011">
    <property type="entry name" value="PROTEIN_KINASE_DOM"/>
    <property type="match status" value="1"/>
</dbReference>
<dbReference type="InterPro" id="IPR000719">
    <property type="entry name" value="Prot_kinase_dom"/>
</dbReference>
<feature type="compositionally biased region" description="Basic and acidic residues" evidence="10">
    <location>
        <begin position="464"/>
        <end position="476"/>
    </location>
</feature>
<sequence length="566" mass="63698">METVISSGGQRHNLKQRFSVLQNLGQGTYGKVKLAEEKKKGKKVAIKTIRKDKVRDSQDMARIRREIEIMMSLKHPHIVEILEVFENKEKIVLVMEFASGGELYDYISERQRLTETEARRIFRQIVSAVNYCHKKGVVHRDLKLENLLLDQQNRVKIADFGLSNTYSHDKLLKTFCGSPLYASPEIVNGKPYHGPEVDCWSLGVVLYALVYGTMPFDGSDFGSLTQQISRAQYFEPSQPSDAAGLIRWCLTVNPKRRATIDDIRHHWWVCAEYEEEKPVKETTPPISHSLPNSQRSWIEEARQDFSVSLKLSEQRNNHVAPDKTTKCNDIHVNAKNMKSRIPRPVRTVLPPKPKKGILKNPGTDSPTLSVKSTPGSKPRSLATPARKALRKNRESGYYSSPERSESADGIQKNKKPALVQNTKNGAKPKGILKKNGKYSSAPNTGECGKVADVANRPASAEGCLSDKSETTEKDNRPSSTYSEESLLSDESFDILSPGSGPPSSETLDMDEDGEDNTWRLCQDEFEFHSPRQDSPLRKNNSRFGHELEELYQQALDICKTIGDNAK</sequence>
<protein>
    <recommendedName>
        <fullName evidence="1">non-specific serine/threonine protein kinase</fullName>
        <ecNumber evidence="1">2.7.11.1</ecNumber>
    </recommendedName>
</protein>
<dbReference type="CDD" id="cd14073">
    <property type="entry name" value="STKc_NUAK"/>
    <property type="match status" value="1"/>
</dbReference>
<feature type="region of interest" description="Disordered" evidence="10">
    <location>
        <begin position="457"/>
        <end position="517"/>
    </location>
</feature>
<dbReference type="PROSITE" id="PS00108">
    <property type="entry name" value="PROTEIN_KINASE_ST"/>
    <property type="match status" value="1"/>
</dbReference>
<evidence type="ECO:0000256" key="6">
    <source>
        <dbReference type="ARBA" id="ARBA00022840"/>
    </source>
</evidence>
<dbReference type="InterPro" id="IPR011009">
    <property type="entry name" value="Kinase-like_dom_sf"/>
</dbReference>
<dbReference type="InterPro" id="IPR017441">
    <property type="entry name" value="Protein_kinase_ATP_BS"/>
</dbReference>